<feature type="transmembrane region" description="Helical" evidence="1">
    <location>
        <begin position="83"/>
        <end position="105"/>
    </location>
</feature>
<proteinExistence type="predicted"/>
<feature type="transmembrane region" description="Helical" evidence="1">
    <location>
        <begin position="202"/>
        <end position="226"/>
    </location>
</feature>
<keyword evidence="1" id="KW-0812">Transmembrane</keyword>
<organism evidence="3 4">
    <name type="scientific">Hypholoma sublateritium (strain FD-334 SS-4)</name>
    <dbReference type="NCBI Taxonomy" id="945553"/>
    <lineage>
        <taxon>Eukaryota</taxon>
        <taxon>Fungi</taxon>
        <taxon>Dikarya</taxon>
        <taxon>Basidiomycota</taxon>
        <taxon>Agaricomycotina</taxon>
        <taxon>Agaricomycetes</taxon>
        <taxon>Agaricomycetidae</taxon>
        <taxon>Agaricales</taxon>
        <taxon>Agaricineae</taxon>
        <taxon>Strophariaceae</taxon>
        <taxon>Hypholoma</taxon>
    </lineage>
</organism>
<sequence>MTSPYVLFTGPIFIGSFLNWGFFGILILQVYHYFESFPEDRLGVKVFVYTLLALDTIQSVFATAFAWNILVDGWGNPVVFAQFTWAGVTIPLMTGLVSAIVQIFFAWRIWILKPNSMLAHCMSFLIVVVALLQCSSAFAGAVKFALASNDIKQFLTLTPVVKIWLAGSFVCDILIAGSMIWILTEARSSSEFQPTDSLITKLIINTVETGAVTAATALVQLILFLTMGNSNFVFEVPALLLGKLYSNVVLATLNGRLRNREIVQNSQLRSVGPMTTVDRSDQTIVQVSTDITSDGKGIA</sequence>
<keyword evidence="4" id="KW-1185">Reference proteome</keyword>
<dbReference type="InterPro" id="IPR045339">
    <property type="entry name" value="DUF6534"/>
</dbReference>
<dbReference type="PANTHER" id="PTHR40465">
    <property type="entry name" value="CHROMOSOME 1, WHOLE GENOME SHOTGUN SEQUENCE"/>
    <property type="match status" value="1"/>
</dbReference>
<dbReference type="OrthoDB" id="3262409at2759"/>
<dbReference type="EMBL" id="KN817556">
    <property type="protein sequence ID" value="KJA21627.1"/>
    <property type="molecule type" value="Genomic_DNA"/>
</dbReference>
<dbReference type="Proteomes" id="UP000054270">
    <property type="component" value="Unassembled WGS sequence"/>
</dbReference>
<keyword evidence="1" id="KW-0472">Membrane</keyword>
<feature type="transmembrane region" description="Helical" evidence="1">
    <location>
        <begin position="161"/>
        <end position="182"/>
    </location>
</feature>
<name>A0A0D2L4A7_HYPSF</name>
<evidence type="ECO:0000256" key="1">
    <source>
        <dbReference type="SAM" id="Phobius"/>
    </source>
</evidence>
<dbReference type="Pfam" id="PF20152">
    <property type="entry name" value="DUF6534"/>
    <property type="match status" value="1"/>
</dbReference>
<accession>A0A0D2L4A7</accession>
<keyword evidence="1" id="KW-1133">Transmembrane helix</keyword>
<feature type="transmembrane region" description="Helical" evidence="1">
    <location>
        <begin position="46"/>
        <end position="71"/>
    </location>
</feature>
<evidence type="ECO:0000259" key="2">
    <source>
        <dbReference type="Pfam" id="PF20152"/>
    </source>
</evidence>
<gene>
    <name evidence="3" type="ORF">HYPSUDRAFT_685147</name>
</gene>
<feature type="transmembrane region" description="Helical" evidence="1">
    <location>
        <begin position="117"/>
        <end position="141"/>
    </location>
</feature>
<evidence type="ECO:0000313" key="3">
    <source>
        <dbReference type="EMBL" id="KJA21627.1"/>
    </source>
</evidence>
<reference evidence="4" key="1">
    <citation type="submission" date="2014-04" db="EMBL/GenBank/DDBJ databases">
        <title>Evolutionary Origins and Diversification of the Mycorrhizal Mutualists.</title>
        <authorList>
            <consortium name="DOE Joint Genome Institute"/>
            <consortium name="Mycorrhizal Genomics Consortium"/>
            <person name="Kohler A."/>
            <person name="Kuo A."/>
            <person name="Nagy L.G."/>
            <person name="Floudas D."/>
            <person name="Copeland A."/>
            <person name="Barry K.W."/>
            <person name="Cichocki N."/>
            <person name="Veneault-Fourrey C."/>
            <person name="LaButti K."/>
            <person name="Lindquist E.A."/>
            <person name="Lipzen A."/>
            <person name="Lundell T."/>
            <person name="Morin E."/>
            <person name="Murat C."/>
            <person name="Riley R."/>
            <person name="Ohm R."/>
            <person name="Sun H."/>
            <person name="Tunlid A."/>
            <person name="Henrissat B."/>
            <person name="Grigoriev I.V."/>
            <person name="Hibbett D.S."/>
            <person name="Martin F."/>
        </authorList>
    </citation>
    <scope>NUCLEOTIDE SEQUENCE [LARGE SCALE GENOMIC DNA]</scope>
    <source>
        <strain evidence="4">FD-334 SS-4</strain>
    </source>
</reference>
<dbReference type="PANTHER" id="PTHR40465:SF1">
    <property type="entry name" value="DUF6534 DOMAIN-CONTAINING PROTEIN"/>
    <property type="match status" value="1"/>
</dbReference>
<evidence type="ECO:0000313" key="4">
    <source>
        <dbReference type="Proteomes" id="UP000054270"/>
    </source>
</evidence>
<feature type="transmembrane region" description="Helical" evidence="1">
    <location>
        <begin position="12"/>
        <end position="34"/>
    </location>
</feature>
<dbReference type="AlphaFoldDB" id="A0A0D2L4A7"/>
<protein>
    <recommendedName>
        <fullName evidence="2">DUF6534 domain-containing protein</fullName>
    </recommendedName>
</protein>
<feature type="domain" description="DUF6534" evidence="2">
    <location>
        <begin position="168"/>
        <end position="256"/>
    </location>
</feature>
<dbReference type="OMA" id="WISVFIE"/>